<keyword evidence="6" id="KW-0804">Transcription</keyword>
<evidence type="ECO:0000256" key="6">
    <source>
        <dbReference type="ARBA" id="ARBA00023163"/>
    </source>
</evidence>
<keyword evidence="5" id="KW-0805">Transcription regulation</keyword>
<evidence type="ECO:0000313" key="11">
    <source>
        <dbReference type="EMBL" id="EPC04551.1"/>
    </source>
</evidence>
<evidence type="ECO:0000256" key="2">
    <source>
        <dbReference type="ARBA" id="ARBA00017823"/>
    </source>
</evidence>
<dbReference type="SUPFAM" id="SSF101498">
    <property type="entry name" value="Anti-sigma factor FlgM"/>
    <property type="match status" value="1"/>
</dbReference>
<evidence type="ECO:0000256" key="8">
    <source>
        <dbReference type="ARBA" id="ARBA00030117"/>
    </source>
</evidence>
<name>S2LIU7_LITA3</name>
<evidence type="ECO:0000256" key="1">
    <source>
        <dbReference type="ARBA" id="ARBA00005322"/>
    </source>
</evidence>
<keyword evidence="12" id="KW-1185">Reference proteome</keyword>
<keyword evidence="3" id="KW-0678">Repressor</keyword>
<protein>
    <recommendedName>
        <fullName evidence="2">Negative regulator of flagellin synthesis</fullName>
    </recommendedName>
    <alternativeName>
        <fullName evidence="8">Anti-sigma-28 factor</fullName>
    </alternativeName>
</protein>
<evidence type="ECO:0000256" key="5">
    <source>
        <dbReference type="ARBA" id="ARBA00023015"/>
    </source>
</evidence>
<feature type="domain" description="Anti-sigma-28 factor FlgM C-terminal" evidence="10">
    <location>
        <begin position="41"/>
        <end position="83"/>
    </location>
</feature>
<dbReference type="Pfam" id="PF04316">
    <property type="entry name" value="FlgM"/>
    <property type="match status" value="1"/>
</dbReference>
<gene>
    <name evidence="11" type="ORF">L861_04300</name>
</gene>
<evidence type="ECO:0000313" key="12">
    <source>
        <dbReference type="Proteomes" id="UP000014463"/>
    </source>
</evidence>
<dbReference type="STRING" id="1121939.L861_04300"/>
<dbReference type="AlphaFoldDB" id="S2LIU7"/>
<comment type="caution">
    <text evidence="11">The sequence shown here is derived from an EMBL/GenBank/DDBJ whole genome shotgun (WGS) entry which is preliminary data.</text>
</comment>
<evidence type="ECO:0000256" key="9">
    <source>
        <dbReference type="SAM" id="MobiDB-lite"/>
    </source>
</evidence>
<sequence length="99" mass="10409">MKIDTSHPLTRPNQGESSNKAAKADHDAPSAQGATPASVTHLSQSAGNSNQDIDSARVEEIRQAISEGRLEIHAERIADGLIDSVRDLLGNAPDDKGNA</sequence>
<dbReference type="InterPro" id="IPR007412">
    <property type="entry name" value="FlgM"/>
</dbReference>
<feature type="compositionally biased region" description="Polar residues" evidence="9">
    <location>
        <begin position="32"/>
        <end position="53"/>
    </location>
</feature>
<accession>S2LIU7</accession>
<dbReference type="InterPro" id="IPR035890">
    <property type="entry name" value="Anti-sigma-28_factor_FlgM_sf"/>
</dbReference>
<proteinExistence type="inferred from homology"/>
<dbReference type="EMBL" id="ASTJ01000011">
    <property type="protein sequence ID" value="EPC04551.1"/>
    <property type="molecule type" value="Genomic_DNA"/>
</dbReference>
<dbReference type="eggNOG" id="COG2747">
    <property type="taxonomic scope" value="Bacteria"/>
</dbReference>
<dbReference type="InterPro" id="IPR031316">
    <property type="entry name" value="FlgM_C"/>
</dbReference>
<evidence type="ECO:0000256" key="3">
    <source>
        <dbReference type="ARBA" id="ARBA00022491"/>
    </source>
</evidence>
<dbReference type="RefSeq" id="WP_016415290.1">
    <property type="nucleotide sequence ID" value="NZ_AUAB01000001.1"/>
</dbReference>
<evidence type="ECO:0000256" key="4">
    <source>
        <dbReference type="ARBA" id="ARBA00022795"/>
    </source>
</evidence>
<comment type="function">
    <text evidence="7">Responsible for the coupling of flagellin expression to flagellar assembly by preventing expression of the flagellin genes when a component of the middle class of proteins is defective. It negatively regulates flagellar genes by inhibiting the activity of FliA by directly binding to FliA.</text>
</comment>
<dbReference type="NCBIfam" id="TIGR03824">
    <property type="entry name" value="FlgM_jcvi"/>
    <property type="match status" value="1"/>
</dbReference>
<evidence type="ECO:0000256" key="7">
    <source>
        <dbReference type="ARBA" id="ARBA00024739"/>
    </source>
</evidence>
<evidence type="ECO:0000259" key="10">
    <source>
        <dbReference type="Pfam" id="PF04316"/>
    </source>
</evidence>
<organism evidence="11 12">
    <name type="scientific">Litchfieldella anticariensis (strain DSM 16096 / CECT 5854 / CIP 108499 / LMG 22089 / FP35)</name>
    <name type="common">Halomonas anticariensis</name>
    <dbReference type="NCBI Taxonomy" id="1121939"/>
    <lineage>
        <taxon>Bacteria</taxon>
        <taxon>Pseudomonadati</taxon>
        <taxon>Pseudomonadota</taxon>
        <taxon>Gammaproteobacteria</taxon>
        <taxon>Oceanospirillales</taxon>
        <taxon>Halomonadaceae</taxon>
        <taxon>Litchfieldella</taxon>
    </lineage>
</organism>
<feature type="compositionally biased region" description="Polar residues" evidence="9">
    <location>
        <begin position="7"/>
        <end position="20"/>
    </location>
</feature>
<keyword evidence="4" id="KW-1005">Bacterial flagellum biogenesis</keyword>
<dbReference type="GO" id="GO:0045892">
    <property type="term" value="P:negative regulation of DNA-templated transcription"/>
    <property type="evidence" value="ECO:0007669"/>
    <property type="project" value="InterPro"/>
</dbReference>
<reference evidence="11 12" key="1">
    <citation type="journal article" date="2013" name="Genome Announc.">
        <title>Draft genome sequence of the moderately halophilic gammaproteobacterium Halomonas anticariensis FP35.</title>
        <authorList>
            <person name="Tahrioui A."/>
            <person name="Quesada E."/>
            <person name="Llamas I."/>
        </authorList>
    </citation>
    <scope>NUCLEOTIDE SEQUENCE [LARGE SCALE GENOMIC DNA]</scope>
    <source>
        <strain evidence="12">DSM 16096 / CECT 5854 / LMG 22089 / FP35</strain>
    </source>
</reference>
<dbReference type="GO" id="GO:0044781">
    <property type="term" value="P:bacterial-type flagellum organization"/>
    <property type="evidence" value="ECO:0007669"/>
    <property type="project" value="UniProtKB-KW"/>
</dbReference>
<dbReference type="Proteomes" id="UP000014463">
    <property type="component" value="Unassembled WGS sequence"/>
</dbReference>
<feature type="region of interest" description="Disordered" evidence="9">
    <location>
        <begin position="1"/>
        <end position="55"/>
    </location>
</feature>
<comment type="similarity">
    <text evidence="1">Belongs to the FlgM family.</text>
</comment>
<dbReference type="PATRIC" id="fig|1121939.11.peg.812"/>